<dbReference type="AlphaFoldDB" id="A0A930DJ42"/>
<dbReference type="Proteomes" id="UP000780345">
    <property type="component" value="Unassembled WGS sequence"/>
</dbReference>
<name>A0A930DJ42_NEISI</name>
<protein>
    <submittedName>
        <fullName evidence="1">Uncharacterized protein</fullName>
    </submittedName>
</protein>
<sequence>MKRSVRSEARIIGQGRLKTKRRQRGVVWGGCGCRTLCAGGVFRRPVSIPAMQQV</sequence>
<evidence type="ECO:0000313" key="2">
    <source>
        <dbReference type="Proteomes" id="UP000780345"/>
    </source>
</evidence>
<organism evidence="1 2">
    <name type="scientific">Neisseria sicca</name>
    <dbReference type="NCBI Taxonomy" id="490"/>
    <lineage>
        <taxon>Bacteria</taxon>
        <taxon>Pseudomonadati</taxon>
        <taxon>Pseudomonadota</taxon>
        <taxon>Betaproteobacteria</taxon>
        <taxon>Neisseriales</taxon>
        <taxon>Neisseriaceae</taxon>
        <taxon>Neisseria</taxon>
    </lineage>
</organism>
<proteinExistence type="predicted"/>
<accession>A0A930DJ42</accession>
<dbReference type="EMBL" id="JABZQQ010000132">
    <property type="protein sequence ID" value="MBF1266073.1"/>
    <property type="molecule type" value="Genomic_DNA"/>
</dbReference>
<gene>
    <name evidence="1" type="ORF">HXM80_10635</name>
</gene>
<comment type="caution">
    <text evidence="1">The sequence shown here is derived from an EMBL/GenBank/DDBJ whole genome shotgun (WGS) entry which is preliminary data.</text>
</comment>
<reference evidence="1" key="1">
    <citation type="submission" date="2020-04" db="EMBL/GenBank/DDBJ databases">
        <title>Deep metagenomics examines the oral microbiome during advanced dental caries in children, revealing novel taxa and co-occurrences with host molecules.</title>
        <authorList>
            <person name="Baker J.L."/>
            <person name="Morton J.T."/>
            <person name="Dinis M."/>
            <person name="Alvarez R."/>
            <person name="Tran N.C."/>
            <person name="Knight R."/>
            <person name="Edlund A."/>
        </authorList>
    </citation>
    <scope>NUCLEOTIDE SEQUENCE</scope>
    <source>
        <strain evidence="1">JCVI_32_bin.62</strain>
    </source>
</reference>
<evidence type="ECO:0000313" key="1">
    <source>
        <dbReference type="EMBL" id="MBF1266073.1"/>
    </source>
</evidence>